<protein>
    <submittedName>
        <fullName evidence="5">Uncharacterized protein</fullName>
    </submittedName>
</protein>
<dbReference type="Proteomes" id="UP000289738">
    <property type="component" value="Chromosome B01"/>
</dbReference>
<dbReference type="InterPro" id="IPR045025">
    <property type="entry name" value="HACL1-like"/>
</dbReference>
<evidence type="ECO:0000313" key="5">
    <source>
        <dbReference type="EMBL" id="RYR29953.1"/>
    </source>
</evidence>
<dbReference type="Gene3D" id="3.40.50.970">
    <property type="match status" value="1"/>
</dbReference>
<sequence length="75" mass="8104">MNGPHKDDPTLTSFVQKLGYHALIKAFSGKGYLIGTPDGLKSPLSESFSARKSAIINVIVDSYASSESGRLQYKN</sequence>
<reference evidence="5 6" key="1">
    <citation type="submission" date="2019-01" db="EMBL/GenBank/DDBJ databases">
        <title>Sequencing of cultivated peanut Arachis hypogaea provides insights into genome evolution and oil improvement.</title>
        <authorList>
            <person name="Chen X."/>
        </authorList>
    </citation>
    <scope>NUCLEOTIDE SEQUENCE [LARGE SCALE GENOMIC DNA]</scope>
    <source>
        <strain evidence="6">cv. Fuhuasheng</strain>
        <tissue evidence="5">Leaves</tissue>
    </source>
</reference>
<evidence type="ECO:0000256" key="2">
    <source>
        <dbReference type="ARBA" id="ARBA00022723"/>
    </source>
</evidence>
<gene>
    <name evidence="5" type="ORF">Ahy_B01g054651</name>
</gene>
<keyword evidence="6" id="KW-1185">Reference proteome</keyword>
<keyword evidence="4" id="KW-0456">Lyase</keyword>
<dbReference type="InterPro" id="IPR029061">
    <property type="entry name" value="THDP-binding"/>
</dbReference>
<dbReference type="EMBL" id="SDMP01000011">
    <property type="protein sequence ID" value="RYR29953.1"/>
    <property type="molecule type" value="Genomic_DNA"/>
</dbReference>
<organism evidence="5 6">
    <name type="scientific">Arachis hypogaea</name>
    <name type="common">Peanut</name>
    <dbReference type="NCBI Taxonomy" id="3818"/>
    <lineage>
        <taxon>Eukaryota</taxon>
        <taxon>Viridiplantae</taxon>
        <taxon>Streptophyta</taxon>
        <taxon>Embryophyta</taxon>
        <taxon>Tracheophyta</taxon>
        <taxon>Spermatophyta</taxon>
        <taxon>Magnoliopsida</taxon>
        <taxon>eudicotyledons</taxon>
        <taxon>Gunneridae</taxon>
        <taxon>Pentapetalae</taxon>
        <taxon>rosids</taxon>
        <taxon>fabids</taxon>
        <taxon>Fabales</taxon>
        <taxon>Fabaceae</taxon>
        <taxon>Papilionoideae</taxon>
        <taxon>50 kb inversion clade</taxon>
        <taxon>dalbergioids sensu lato</taxon>
        <taxon>Dalbergieae</taxon>
        <taxon>Pterocarpus clade</taxon>
        <taxon>Arachis</taxon>
    </lineage>
</organism>
<name>A0A445AU82_ARAHY</name>
<keyword evidence="2" id="KW-0479">Metal-binding</keyword>
<dbReference type="PANTHER" id="PTHR43710:SF2">
    <property type="entry name" value="2-HYDROXYACYL-COA LYASE 1"/>
    <property type="match status" value="1"/>
</dbReference>
<proteinExistence type="predicted"/>
<evidence type="ECO:0000256" key="4">
    <source>
        <dbReference type="ARBA" id="ARBA00023239"/>
    </source>
</evidence>
<comment type="cofactor">
    <cofactor evidence="1">
        <name>thiamine diphosphate</name>
        <dbReference type="ChEBI" id="CHEBI:58937"/>
    </cofactor>
</comment>
<dbReference type="STRING" id="3818.A0A445AU82"/>
<evidence type="ECO:0000256" key="3">
    <source>
        <dbReference type="ARBA" id="ARBA00022842"/>
    </source>
</evidence>
<evidence type="ECO:0000256" key="1">
    <source>
        <dbReference type="ARBA" id="ARBA00001964"/>
    </source>
</evidence>
<keyword evidence="3" id="KW-0460">Magnesium</keyword>
<dbReference type="GO" id="GO:0030976">
    <property type="term" value="F:thiamine pyrophosphate binding"/>
    <property type="evidence" value="ECO:0007669"/>
    <property type="project" value="InterPro"/>
</dbReference>
<dbReference type="SUPFAM" id="SSF52518">
    <property type="entry name" value="Thiamin diphosphate-binding fold (THDP-binding)"/>
    <property type="match status" value="1"/>
</dbReference>
<dbReference type="GO" id="GO:0001561">
    <property type="term" value="P:fatty acid alpha-oxidation"/>
    <property type="evidence" value="ECO:0007669"/>
    <property type="project" value="TreeGrafter"/>
</dbReference>
<comment type="caution">
    <text evidence="5">The sequence shown here is derived from an EMBL/GenBank/DDBJ whole genome shotgun (WGS) entry which is preliminary data.</text>
</comment>
<dbReference type="PANTHER" id="PTHR43710">
    <property type="entry name" value="2-HYDROXYACYL-COA LYASE"/>
    <property type="match status" value="1"/>
</dbReference>
<dbReference type="GO" id="GO:0046872">
    <property type="term" value="F:metal ion binding"/>
    <property type="evidence" value="ECO:0007669"/>
    <property type="project" value="UniProtKB-KW"/>
</dbReference>
<accession>A0A445AU82</accession>
<evidence type="ECO:0000313" key="6">
    <source>
        <dbReference type="Proteomes" id="UP000289738"/>
    </source>
</evidence>
<dbReference type="AlphaFoldDB" id="A0A445AU82"/>
<dbReference type="GO" id="GO:0005777">
    <property type="term" value="C:peroxisome"/>
    <property type="evidence" value="ECO:0007669"/>
    <property type="project" value="TreeGrafter"/>
</dbReference>
<dbReference type="GO" id="GO:0016829">
    <property type="term" value="F:lyase activity"/>
    <property type="evidence" value="ECO:0007669"/>
    <property type="project" value="UniProtKB-KW"/>
</dbReference>